<reference evidence="2 3" key="1">
    <citation type="submission" date="2016-10" db="EMBL/GenBank/DDBJ databases">
        <authorList>
            <person name="de Groot N.N."/>
        </authorList>
    </citation>
    <scope>NUCLEOTIDE SEQUENCE [LARGE SCALE GENOMIC DNA]</scope>
    <source>
        <strain evidence="2 3">DSM 12992</strain>
    </source>
</reference>
<keyword evidence="1" id="KW-0812">Transmembrane</keyword>
<proteinExistence type="predicted"/>
<evidence type="ECO:0000313" key="2">
    <source>
        <dbReference type="EMBL" id="SFC90646.1"/>
    </source>
</evidence>
<dbReference type="Proteomes" id="UP000199263">
    <property type="component" value="Unassembled WGS sequence"/>
</dbReference>
<keyword evidence="1" id="KW-1133">Transmembrane helix</keyword>
<dbReference type="STRING" id="119641.SAMN05421842_11316"/>
<name>A0A1I1MZW4_9CLOT</name>
<evidence type="ECO:0000313" key="3">
    <source>
        <dbReference type="Proteomes" id="UP000199263"/>
    </source>
</evidence>
<sequence length="114" mass="13441">MYSVIIVFKYILLIGIAVMIPIKLTTYLYEKKNIILNRWIYGVSAFLIVIVPQVIFINLSKNIVLMLYVAFFFLVMMFFETSRINVEKKKLKTMFDYTWLAKKTIKKNINGGKL</sequence>
<protein>
    <submittedName>
        <fullName evidence="2">Uncharacterized protein</fullName>
    </submittedName>
</protein>
<accession>A0A1I1MZW4</accession>
<dbReference type="AlphaFoldDB" id="A0A1I1MZW4"/>
<keyword evidence="1" id="KW-0472">Membrane</keyword>
<dbReference type="RefSeq" id="WP_090091333.1">
    <property type="nucleotide sequence ID" value="NZ_FOMG01000013.1"/>
</dbReference>
<feature type="transmembrane region" description="Helical" evidence="1">
    <location>
        <begin position="6"/>
        <end position="27"/>
    </location>
</feature>
<gene>
    <name evidence="2" type="ORF">SAMN05421842_11316</name>
</gene>
<dbReference type="OrthoDB" id="1937146at2"/>
<organism evidence="2 3">
    <name type="scientific">Clostridium uliginosum</name>
    <dbReference type="NCBI Taxonomy" id="119641"/>
    <lineage>
        <taxon>Bacteria</taxon>
        <taxon>Bacillati</taxon>
        <taxon>Bacillota</taxon>
        <taxon>Clostridia</taxon>
        <taxon>Eubacteriales</taxon>
        <taxon>Clostridiaceae</taxon>
        <taxon>Clostridium</taxon>
    </lineage>
</organism>
<feature type="transmembrane region" description="Helical" evidence="1">
    <location>
        <begin position="39"/>
        <end position="57"/>
    </location>
</feature>
<keyword evidence="3" id="KW-1185">Reference proteome</keyword>
<dbReference type="EMBL" id="FOMG01000013">
    <property type="protein sequence ID" value="SFC90646.1"/>
    <property type="molecule type" value="Genomic_DNA"/>
</dbReference>
<feature type="transmembrane region" description="Helical" evidence="1">
    <location>
        <begin position="63"/>
        <end position="82"/>
    </location>
</feature>
<evidence type="ECO:0000256" key="1">
    <source>
        <dbReference type="SAM" id="Phobius"/>
    </source>
</evidence>